<keyword evidence="2" id="KW-0479">Metal-binding</keyword>
<dbReference type="Gene3D" id="3.40.720.10">
    <property type="entry name" value="Alkaline Phosphatase, subunit A"/>
    <property type="match status" value="1"/>
</dbReference>
<accession>A0A5C6BZ36</accession>
<evidence type="ECO:0000259" key="5">
    <source>
        <dbReference type="Pfam" id="PF00884"/>
    </source>
</evidence>
<dbReference type="GO" id="GO:0004065">
    <property type="term" value="F:arylsulfatase activity"/>
    <property type="evidence" value="ECO:0007669"/>
    <property type="project" value="UniProtKB-EC"/>
</dbReference>
<evidence type="ECO:0000256" key="4">
    <source>
        <dbReference type="ARBA" id="ARBA00022837"/>
    </source>
</evidence>
<dbReference type="Pfam" id="PF00884">
    <property type="entry name" value="Sulfatase"/>
    <property type="match status" value="1"/>
</dbReference>
<keyword evidence="4" id="KW-0106">Calcium</keyword>
<dbReference type="SUPFAM" id="SSF53649">
    <property type="entry name" value="Alkaline phosphatase-like"/>
    <property type="match status" value="1"/>
</dbReference>
<dbReference type="GO" id="GO:0046872">
    <property type="term" value="F:metal ion binding"/>
    <property type="evidence" value="ECO:0007669"/>
    <property type="project" value="UniProtKB-KW"/>
</dbReference>
<keyword evidence="7" id="KW-1185">Reference proteome</keyword>
<evidence type="ECO:0000256" key="1">
    <source>
        <dbReference type="ARBA" id="ARBA00008779"/>
    </source>
</evidence>
<reference evidence="6 7" key="1">
    <citation type="submission" date="2019-02" db="EMBL/GenBank/DDBJ databases">
        <title>Deep-cultivation of Planctomycetes and their phenomic and genomic characterization uncovers novel biology.</title>
        <authorList>
            <person name="Wiegand S."/>
            <person name="Jogler M."/>
            <person name="Boedeker C."/>
            <person name="Pinto D."/>
            <person name="Vollmers J."/>
            <person name="Rivas-Marin E."/>
            <person name="Kohn T."/>
            <person name="Peeters S.H."/>
            <person name="Heuer A."/>
            <person name="Rast P."/>
            <person name="Oberbeckmann S."/>
            <person name="Bunk B."/>
            <person name="Jeske O."/>
            <person name="Meyerdierks A."/>
            <person name="Storesund J.E."/>
            <person name="Kallscheuer N."/>
            <person name="Luecker S."/>
            <person name="Lage O.M."/>
            <person name="Pohl T."/>
            <person name="Merkel B.J."/>
            <person name="Hornburger P."/>
            <person name="Mueller R.-W."/>
            <person name="Bruemmer F."/>
            <person name="Labrenz M."/>
            <person name="Spormann A.M."/>
            <person name="Op Den Camp H."/>
            <person name="Overmann J."/>
            <person name="Amann R."/>
            <person name="Jetten M.S.M."/>
            <person name="Mascher T."/>
            <person name="Medema M.H."/>
            <person name="Devos D.P."/>
            <person name="Kaster A.-K."/>
            <person name="Ovreas L."/>
            <person name="Rohde M."/>
            <person name="Galperin M.Y."/>
            <person name="Jogler C."/>
        </authorList>
    </citation>
    <scope>NUCLEOTIDE SEQUENCE [LARGE SCALE GENOMIC DNA]</scope>
    <source>
        <strain evidence="6 7">Pla52o</strain>
    </source>
</reference>
<sequence length="551" mass="59705">MSSTFAKNQAGDRGWFCRHPRGCPTNDACLWIAVCMSALVSACPVQAESRELPNLIFILADDQGFGDVSALNPDSKIDTPNIDRLAKEGMIFSDGHSSSSVCTPTRYSVLTGRYHWRTHLQQGVLGGFSKPLISPGRLTVASLLKQHGYSTACIGKWHLGWDWPLKSGGTANDFGDFSGGFKGGWDVDYTAEIQNGPCDVGFDSFFGISASLDMPPYVYVRDRTPIEPATVEKAFHRPGPAAAGFEAVDVLPRITSEAVRFITDNSKSDRPFFVFFPLNAPHTPIVPTPQWKGKSGVNAYGDFTMQVDWTVGEILRALDDNRIAENTLVIFTTDNGCSPAANIAELEAAGHDQNYIYRGHKADIYEGGHRVPFIARWPKQVQAGSRTDQLVGQIDLLATAAEIVGAKVDEHGGEDSVSFRAVLLGEAKQPIRSSIVSQSIGGQFAIRDGDWKLCLCPGSGGWSAPRPGQADMSGLPAVQLFNLAIDPGETNNLEAKHPDRVAKMTQMLRAIIDQGRSTPGPRLENDAEIVMIKPIVKPRKKKAVRKPAAGG</sequence>
<keyword evidence="3 6" id="KW-0378">Hydrolase</keyword>
<dbReference type="InterPro" id="IPR024607">
    <property type="entry name" value="Sulfatase_CS"/>
</dbReference>
<dbReference type="RefSeq" id="WP_231612632.1">
    <property type="nucleotide sequence ID" value="NZ_SJPT01000014.1"/>
</dbReference>
<name>A0A5C6BZ36_9BACT</name>
<dbReference type="PROSITE" id="PS00149">
    <property type="entry name" value="SULFATASE_2"/>
    <property type="match status" value="1"/>
</dbReference>
<evidence type="ECO:0000313" key="6">
    <source>
        <dbReference type="EMBL" id="TWU17205.1"/>
    </source>
</evidence>
<dbReference type="InterPro" id="IPR050738">
    <property type="entry name" value="Sulfatase"/>
</dbReference>
<dbReference type="InterPro" id="IPR000917">
    <property type="entry name" value="Sulfatase_N"/>
</dbReference>
<dbReference type="InterPro" id="IPR017850">
    <property type="entry name" value="Alkaline_phosphatase_core_sf"/>
</dbReference>
<evidence type="ECO:0000256" key="3">
    <source>
        <dbReference type="ARBA" id="ARBA00022801"/>
    </source>
</evidence>
<protein>
    <submittedName>
        <fullName evidence="6">Arylsulfatase</fullName>
        <ecNumber evidence="6">3.1.6.1</ecNumber>
    </submittedName>
</protein>
<proteinExistence type="inferred from homology"/>
<gene>
    <name evidence="6" type="primary">atsA_22</name>
    <name evidence="6" type="ORF">Pla52o_53800</name>
</gene>
<comment type="similarity">
    <text evidence="1">Belongs to the sulfatase family.</text>
</comment>
<dbReference type="PANTHER" id="PTHR42693:SF53">
    <property type="entry name" value="ENDO-4-O-SULFATASE"/>
    <property type="match status" value="1"/>
</dbReference>
<dbReference type="Gene3D" id="3.30.1120.10">
    <property type="match status" value="1"/>
</dbReference>
<organism evidence="6 7">
    <name type="scientific">Novipirellula galeiformis</name>
    <dbReference type="NCBI Taxonomy" id="2528004"/>
    <lineage>
        <taxon>Bacteria</taxon>
        <taxon>Pseudomonadati</taxon>
        <taxon>Planctomycetota</taxon>
        <taxon>Planctomycetia</taxon>
        <taxon>Pirellulales</taxon>
        <taxon>Pirellulaceae</taxon>
        <taxon>Novipirellula</taxon>
    </lineage>
</organism>
<dbReference type="Proteomes" id="UP000316304">
    <property type="component" value="Unassembled WGS sequence"/>
</dbReference>
<evidence type="ECO:0000256" key="2">
    <source>
        <dbReference type="ARBA" id="ARBA00022723"/>
    </source>
</evidence>
<comment type="caution">
    <text evidence="6">The sequence shown here is derived from an EMBL/GenBank/DDBJ whole genome shotgun (WGS) entry which is preliminary data.</text>
</comment>
<dbReference type="EMBL" id="SJPT01000014">
    <property type="protein sequence ID" value="TWU17205.1"/>
    <property type="molecule type" value="Genomic_DNA"/>
</dbReference>
<feature type="domain" description="Sulfatase N-terminal" evidence="5">
    <location>
        <begin position="53"/>
        <end position="405"/>
    </location>
</feature>
<dbReference type="PANTHER" id="PTHR42693">
    <property type="entry name" value="ARYLSULFATASE FAMILY MEMBER"/>
    <property type="match status" value="1"/>
</dbReference>
<dbReference type="AlphaFoldDB" id="A0A5C6BZ36"/>
<evidence type="ECO:0000313" key="7">
    <source>
        <dbReference type="Proteomes" id="UP000316304"/>
    </source>
</evidence>
<dbReference type="PROSITE" id="PS00523">
    <property type="entry name" value="SULFATASE_1"/>
    <property type="match status" value="1"/>
</dbReference>
<dbReference type="CDD" id="cd16143">
    <property type="entry name" value="ARS_like"/>
    <property type="match status" value="1"/>
</dbReference>
<dbReference type="EC" id="3.1.6.1" evidence="6"/>